<evidence type="ECO:0000259" key="1">
    <source>
        <dbReference type="Pfam" id="PF09937"/>
    </source>
</evidence>
<evidence type="ECO:0000313" key="3">
    <source>
        <dbReference type="Proteomes" id="UP000574369"/>
    </source>
</evidence>
<gene>
    <name evidence="2" type="ORF">FHS28_002774</name>
</gene>
<dbReference type="EMBL" id="JACHXO010000004">
    <property type="protein sequence ID" value="MBB3195371.1"/>
    <property type="molecule type" value="Genomic_DNA"/>
</dbReference>
<protein>
    <recommendedName>
        <fullName evidence="1">DUF2169 domain-containing protein</fullName>
    </recommendedName>
</protein>
<evidence type="ECO:0000313" key="2">
    <source>
        <dbReference type="EMBL" id="MBB3195371.1"/>
    </source>
</evidence>
<dbReference type="RefSeq" id="WP_088451339.1">
    <property type="nucleotide sequence ID" value="NZ_JACHXO010000004.1"/>
</dbReference>
<organism evidence="2 3">
    <name type="scientific">Roseateles terrae</name>
    <dbReference type="NCBI Taxonomy" id="431060"/>
    <lineage>
        <taxon>Bacteria</taxon>
        <taxon>Pseudomonadati</taxon>
        <taxon>Pseudomonadota</taxon>
        <taxon>Betaproteobacteria</taxon>
        <taxon>Burkholderiales</taxon>
        <taxon>Sphaerotilaceae</taxon>
        <taxon>Roseateles</taxon>
    </lineage>
</organism>
<dbReference type="Pfam" id="PF09937">
    <property type="entry name" value="DUF2169"/>
    <property type="match status" value="1"/>
</dbReference>
<feature type="domain" description="DUF2169" evidence="1">
    <location>
        <begin position="25"/>
        <end position="374"/>
    </location>
</feature>
<comment type="caution">
    <text evidence="2">The sequence shown here is derived from an EMBL/GenBank/DDBJ whole genome shotgun (WGS) entry which is preliminary data.</text>
</comment>
<accession>A0ABR6GTF3</accession>
<dbReference type="Proteomes" id="UP000574369">
    <property type="component" value="Unassembled WGS sequence"/>
</dbReference>
<dbReference type="InterPro" id="IPR018683">
    <property type="entry name" value="DUF2169"/>
</dbReference>
<proteinExistence type="predicted"/>
<keyword evidence="3" id="KW-1185">Reference proteome</keyword>
<name>A0ABR6GTF3_9BURK</name>
<sequence>MEFRNHTPFPGLAFQGVDQRAQPFHVAVLRQTLTWNDDAAMRFAEVQMPLCEEDVPLDSSSSTAVLQESDLCHFKPRCDVIVNATAYAPNPSDGTPTHSFLVGLRMSREGDVSINKVLRVHGRRAFAYVRNRRGELEWQLTAGDVVSALSVDLRSAWGGQCRVDPGTLEGNRLIAEVGSNPKVGEHGALKWEHFAENPAGIGFLRDWYLRAHGLTQLSAPQIEYVDRPITARHLEQALVGDSAGLPDLVAGLGIRPKGHPERAKQVGTVDQAFIQSSTPLPHDFDFSVWNAAWPDQQVDHMVGDELLELVNLANPRDRALHRDVHGNSRLALRLPGHQPFVLARYENGAFGELPARLDTVIIEPDRRLVHLVWRAVLATAPAVRVLEYRLLQSDAVMRARAAVDSAAHGGGYGG</sequence>
<reference evidence="2 3" key="1">
    <citation type="submission" date="2020-08" db="EMBL/GenBank/DDBJ databases">
        <title>Genomic Encyclopedia of Type Strains, Phase III (KMG-III): the genomes of soil and plant-associated and newly described type strains.</title>
        <authorList>
            <person name="Whitman W."/>
        </authorList>
    </citation>
    <scope>NUCLEOTIDE SEQUENCE [LARGE SCALE GENOMIC DNA]</scope>
    <source>
        <strain evidence="2 3">CECT 7247</strain>
    </source>
</reference>